<feature type="region of interest" description="Disordered" evidence="1">
    <location>
        <begin position="293"/>
        <end position="388"/>
    </location>
</feature>
<feature type="compositionally biased region" description="Basic and acidic residues" evidence="1">
    <location>
        <begin position="636"/>
        <end position="669"/>
    </location>
</feature>
<dbReference type="AlphaFoldDB" id="A0A1D9QHT0"/>
<reference evidence="3" key="1">
    <citation type="journal article" date="2017" name="Genome Biol. Evol.">
        <title>The complete genome sequence of the phytopathogenic fungus Sclerotinia sclerotiorum reveals insights into the genome architecture of broad host range pathogens.</title>
        <authorList>
            <person name="Derbyshire M."/>
            <person name="Denton-Giles M."/>
            <person name="Hegedus D."/>
            <person name="Seifbarghy S."/>
            <person name="Rollins J."/>
            <person name="van Kan J."/>
            <person name="Seidl M.F."/>
            <person name="Faino L."/>
            <person name="Mbengue M."/>
            <person name="Navaud O."/>
            <person name="Raffaele S."/>
            <person name="Hammond-Kosack K."/>
            <person name="Heard S."/>
            <person name="Oliver R."/>
        </authorList>
    </citation>
    <scope>NUCLEOTIDE SEQUENCE [LARGE SCALE GENOMIC DNA]</scope>
    <source>
        <strain evidence="3">ATCC 18683 / 1980 / Ss-1</strain>
    </source>
</reference>
<accession>A0A1D9QHT0</accession>
<feature type="compositionally biased region" description="Basic and acidic residues" evidence="1">
    <location>
        <begin position="601"/>
        <end position="616"/>
    </location>
</feature>
<feature type="compositionally biased region" description="Basic and acidic residues" evidence="1">
    <location>
        <begin position="339"/>
        <end position="350"/>
    </location>
</feature>
<feature type="compositionally biased region" description="Low complexity" evidence="1">
    <location>
        <begin position="528"/>
        <end position="538"/>
    </location>
</feature>
<proteinExistence type="predicted"/>
<organism evidence="2 3">
    <name type="scientific">Sclerotinia sclerotiorum (strain ATCC 18683 / 1980 / Ss-1)</name>
    <name type="common">White mold</name>
    <name type="synonym">Whetzelinia sclerotiorum</name>
    <dbReference type="NCBI Taxonomy" id="665079"/>
    <lineage>
        <taxon>Eukaryota</taxon>
        <taxon>Fungi</taxon>
        <taxon>Dikarya</taxon>
        <taxon>Ascomycota</taxon>
        <taxon>Pezizomycotina</taxon>
        <taxon>Leotiomycetes</taxon>
        <taxon>Helotiales</taxon>
        <taxon>Sclerotiniaceae</taxon>
        <taxon>Sclerotinia</taxon>
    </lineage>
</organism>
<feature type="compositionally biased region" description="Low complexity" evidence="1">
    <location>
        <begin position="454"/>
        <end position="474"/>
    </location>
</feature>
<feature type="compositionally biased region" description="Basic and acidic residues" evidence="1">
    <location>
        <begin position="433"/>
        <end position="447"/>
    </location>
</feature>
<feature type="region of interest" description="Disordered" evidence="1">
    <location>
        <begin position="1"/>
        <end position="167"/>
    </location>
</feature>
<evidence type="ECO:0000256" key="1">
    <source>
        <dbReference type="SAM" id="MobiDB-lite"/>
    </source>
</evidence>
<dbReference type="VEuPathDB" id="FungiDB:sscle_13g092640"/>
<dbReference type="Proteomes" id="UP000177798">
    <property type="component" value="Chromosome 13"/>
</dbReference>
<feature type="compositionally biased region" description="Polar residues" evidence="1">
    <location>
        <begin position="146"/>
        <end position="165"/>
    </location>
</feature>
<feature type="compositionally biased region" description="Basic and acidic residues" evidence="1">
    <location>
        <begin position="565"/>
        <end position="579"/>
    </location>
</feature>
<sequence>MGGPHAMYCEEEDEQTGRVLKSTRRSASVKASSKEKNKEHKERPKISTTRDRTSSKASRTNSDSGYSTGAVFTGSEISSPEAVQDVEFTKESKKSRRPSMSQKRPSMSAESSRPPQTMKSKETKEHRRSLSVKTDTKPEHYGAPTPVTSRHPQTPVITQPLTTTVPVRPRALSHAQTYHAGARPSSYHAALGSLSSAYPPLSGSAYFKPSHQQSQFQAPPPSPAFSNNYAVVNTPQATGYFQPHDAQPSSRSLSARFEPQQQRLSAYGIRDEPAQTPRMITGGYEREYNYSEDDYEDSYGSSVEEPIGRTITSSIRVPSGLPSRTNSSTVSESNFSKADSTHSRESHYSEVENTYSKNKSKKSRARRDSEAMPPPPLPSAKPALRRPTVEMPVYDDNLSQYSVEEYHEETPRPAQRPRRPSPHRNSISYDVSDLPREAERFKVETASKNKRRQSYYGQSTSASSTQASTSGSSGYNAKLSAAANYLEEVSGPSIPLTAEALRKEQRRQAAGSSRSTKSSESRDLSDYRGTQTTRTTRSGGDDDVTIEVTGQATVTVGGAEIHCEDGGKIQIHRSEKIRDGSQATTSEYGQGQGYGHGHGPKLIDDRDRRSRLDRSDSQTTRPRMRSQHSYNRVSPRPHDRERIPRERRESPRSSDRDRAPRERREDYEARAANWETTTTSTRI</sequence>
<protein>
    <submittedName>
        <fullName evidence="2">Uncharacterized protein</fullName>
    </submittedName>
</protein>
<dbReference type="OrthoDB" id="4898142at2759"/>
<gene>
    <name evidence="2" type="ORF">sscle_13g092640</name>
</gene>
<feature type="compositionally biased region" description="Polar residues" evidence="1">
    <location>
        <begin position="98"/>
        <end position="118"/>
    </location>
</feature>
<feature type="compositionally biased region" description="Polar residues" evidence="1">
    <location>
        <begin position="310"/>
        <end position="338"/>
    </location>
</feature>
<feature type="region of interest" description="Disordered" evidence="1">
    <location>
        <begin position="192"/>
        <end position="225"/>
    </location>
</feature>
<feature type="compositionally biased region" description="Polar residues" evidence="1">
    <location>
        <begin position="674"/>
        <end position="683"/>
    </location>
</feature>
<evidence type="ECO:0000313" key="2">
    <source>
        <dbReference type="EMBL" id="APA14494.1"/>
    </source>
</evidence>
<feature type="compositionally biased region" description="Polar residues" evidence="1">
    <location>
        <begin position="55"/>
        <end position="67"/>
    </location>
</feature>
<feature type="region of interest" description="Disordered" evidence="1">
    <location>
        <begin position="565"/>
        <end position="683"/>
    </location>
</feature>
<feature type="compositionally biased region" description="Basic and acidic residues" evidence="1">
    <location>
        <begin position="32"/>
        <end position="54"/>
    </location>
</feature>
<feature type="region of interest" description="Disordered" evidence="1">
    <location>
        <begin position="404"/>
        <end position="474"/>
    </location>
</feature>
<feature type="region of interest" description="Disordered" evidence="1">
    <location>
        <begin position="264"/>
        <end position="283"/>
    </location>
</feature>
<feature type="compositionally biased region" description="Basic and acidic residues" evidence="1">
    <location>
        <begin position="517"/>
        <end position="526"/>
    </location>
</feature>
<evidence type="ECO:0000313" key="3">
    <source>
        <dbReference type="Proteomes" id="UP000177798"/>
    </source>
</evidence>
<feature type="region of interest" description="Disordered" evidence="1">
    <location>
        <begin position="502"/>
        <end position="547"/>
    </location>
</feature>
<name>A0A1D9QHT0_SCLS1</name>
<dbReference type="EMBL" id="CP017826">
    <property type="protein sequence ID" value="APA14494.1"/>
    <property type="molecule type" value="Genomic_DNA"/>
</dbReference>